<dbReference type="GO" id="GO:0008483">
    <property type="term" value="F:transaminase activity"/>
    <property type="evidence" value="ECO:0007669"/>
    <property type="project" value="UniProtKB-KW"/>
</dbReference>
<dbReference type="InterPro" id="IPR015421">
    <property type="entry name" value="PyrdxlP-dep_Trfase_major"/>
</dbReference>
<dbReference type="AlphaFoldDB" id="A0A929G0D3"/>
<feature type="modified residue" description="N6-(pyridoxal phosphate)lysine" evidence="6">
    <location>
        <position position="299"/>
    </location>
</feature>
<evidence type="ECO:0000313" key="9">
    <source>
        <dbReference type="Proteomes" id="UP000598360"/>
    </source>
</evidence>
<keyword evidence="4 6" id="KW-0663">Pyridoxal phosphate</keyword>
<keyword evidence="3" id="KW-0210">Decarboxylase</keyword>
<accession>A0A929G0D3</accession>
<dbReference type="PANTHER" id="PTHR45677">
    <property type="entry name" value="GLUTAMATE DECARBOXYLASE-RELATED"/>
    <property type="match status" value="1"/>
</dbReference>
<reference evidence="8" key="1">
    <citation type="submission" date="2020-10" db="EMBL/GenBank/DDBJ databases">
        <title>Diversity and distribution of actinomycetes associated with coral in the coast of Hainan.</title>
        <authorList>
            <person name="Li F."/>
        </authorList>
    </citation>
    <scope>NUCLEOTIDE SEQUENCE</scope>
    <source>
        <strain evidence="8">HNM0983</strain>
    </source>
</reference>
<dbReference type="SUPFAM" id="SSF53383">
    <property type="entry name" value="PLP-dependent transferases"/>
    <property type="match status" value="1"/>
</dbReference>
<keyword evidence="8" id="KW-0032">Aminotransferase</keyword>
<dbReference type="RefSeq" id="WP_193926927.1">
    <property type="nucleotide sequence ID" value="NZ_JADEYC010000005.1"/>
</dbReference>
<dbReference type="GO" id="GO:0005737">
    <property type="term" value="C:cytoplasm"/>
    <property type="evidence" value="ECO:0007669"/>
    <property type="project" value="TreeGrafter"/>
</dbReference>
<comment type="cofactor">
    <cofactor evidence="1 6 7">
        <name>pyridoxal 5'-phosphate</name>
        <dbReference type="ChEBI" id="CHEBI:597326"/>
    </cofactor>
</comment>
<dbReference type="GO" id="GO:0019752">
    <property type="term" value="P:carboxylic acid metabolic process"/>
    <property type="evidence" value="ECO:0007669"/>
    <property type="project" value="InterPro"/>
</dbReference>
<protein>
    <submittedName>
        <fullName evidence="8">Aspartate aminotransferase family protein</fullName>
    </submittedName>
</protein>
<evidence type="ECO:0000256" key="7">
    <source>
        <dbReference type="RuleBase" id="RU000382"/>
    </source>
</evidence>
<evidence type="ECO:0000256" key="4">
    <source>
        <dbReference type="ARBA" id="ARBA00022898"/>
    </source>
</evidence>
<gene>
    <name evidence="8" type="ORF">IQ251_03425</name>
</gene>
<dbReference type="PANTHER" id="PTHR45677:SF8">
    <property type="entry name" value="CYSTEINE SULFINIC ACID DECARBOXYLASE"/>
    <property type="match status" value="1"/>
</dbReference>
<name>A0A929G0D3_9PSEU</name>
<dbReference type="Proteomes" id="UP000598360">
    <property type="component" value="Unassembled WGS sequence"/>
</dbReference>
<evidence type="ECO:0000256" key="1">
    <source>
        <dbReference type="ARBA" id="ARBA00001933"/>
    </source>
</evidence>
<evidence type="ECO:0000256" key="5">
    <source>
        <dbReference type="ARBA" id="ARBA00023239"/>
    </source>
</evidence>
<dbReference type="Gene3D" id="3.90.1150.10">
    <property type="entry name" value="Aspartate Aminotransferase, domain 1"/>
    <property type="match status" value="1"/>
</dbReference>
<dbReference type="GO" id="GO:0030170">
    <property type="term" value="F:pyridoxal phosphate binding"/>
    <property type="evidence" value="ECO:0007669"/>
    <property type="project" value="InterPro"/>
</dbReference>
<keyword evidence="8" id="KW-0808">Transferase</keyword>
<keyword evidence="9" id="KW-1185">Reference proteome</keyword>
<dbReference type="Gene3D" id="3.40.640.10">
    <property type="entry name" value="Type I PLP-dependent aspartate aminotransferase-like (Major domain)"/>
    <property type="match status" value="1"/>
</dbReference>
<proteinExistence type="inferred from homology"/>
<evidence type="ECO:0000256" key="6">
    <source>
        <dbReference type="PIRSR" id="PIRSR602129-50"/>
    </source>
</evidence>
<organism evidence="8 9">
    <name type="scientific">Saccharopolyspora montiporae</name>
    <dbReference type="NCBI Taxonomy" id="2781240"/>
    <lineage>
        <taxon>Bacteria</taxon>
        <taxon>Bacillati</taxon>
        <taxon>Actinomycetota</taxon>
        <taxon>Actinomycetes</taxon>
        <taxon>Pseudonocardiales</taxon>
        <taxon>Pseudonocardiaceae</taxon>
        <taxon>Saccharopolyspora</taxon>
    </lineage>
</organism>
<sequence length="476" mass="49690">MPTDVSLAGSTRGPESLRPLLETALDALGKGAVERDGPLPAGGPRAVEELIGATGELLPEEGAGGGVALGALGHALTAGAADPADPRCAAHLHAPPLAAAVAAEVVAATVNSSLDSWDQGPSGTVLEDRVLRELAELAGYRPDVAAGQVTSGGTESNLTALLLAREQAGNPGPGGATLFCSTEAHFSVQRAAGILGLGEDAVIPVPVDDRHRMDAAALRDRVTASLARGETPVAIVATAGTTDLGAIDPLDDVADVAAETGTWLHVDAAYGGGALFSRRLAPLLRGLPRADSAGLDLHKLGWQPVAAGVLLTRTAELFEPVERRVAYLNTDDDERAGYRSLLGRSLRTTRRPDVFKIAVTLKAYGRAGLGRMVDRCHDLAGHAARQVRERPELELMQHPVLSTVVFRFTPDRGDADEVNAALRRALLHDGKAVVGRTEFGAVYLKLTLLNPNADERDIDLLLDDVVAAGKRETPTR</sequence>
<keyword evidence="5 7" id="KW-0456">Lyase</keyword>
<dbReference type="EMBL" id="JADEYC010000005">
    <property type="protein sequence ID" value="MBE9373493.1"/>
    <property type="molecule type" value="Genomic_DNA"/>
</dbReference>
<evidence type="ECO:0000313" key="8">
    <source>
        <dbReference type="EMBL" id="MBE9373493.1"/>
    </source>
</evidence>
<dbReference type="InterPro" id="IPR015422">
    <property type="entry name" value="PyrdxlP-dep_Trfase_small"/>
</dbReference>
<comment type="caution">
    <text evidence="8">The sequence shown here is derived from an EMBL/GenBank/DDBJ whole genome shotgun (WGS) entry which is preliminary data.</text>
</comment>
<dbReference type="InterPro" id="IPR015424">
    <property type="entry name" value="PyrdxlP-dep_Trfase"/>
</dbReference>
<dbReference type="GO" id="GO:0004058">
    <property type="term" value="F:aromatic-L-amino-acid decarboxylase activity"/>
    <property type="evidence" value="ECO:0007669"/>
    <property type="project" value="UniProtKB-ARBA"/>
</dbReference>
<dbReference type="InterPro" id="IPR002129">
    <property type="entry name" value="PyrdxlP-dep_de-COase"/>
</dbReference>
<comment type="similarity">
    <text evidence="2 7">Belongs to the group II decarboxylase family.</text>
</comment>
<dbReference type="Pfam" id="PF00282">
    <property type="entry name" value="Pyridoxal_deC"/>
    <property type="match status" value="1"/>
</dbReference>
<evidence type="ECO:0000256" key="2">
    <source>
        <dbReference type="ARBA" id="ARBA00009533"/>
    </source>
</evidence>
<evidence type="ECO:0000256" key="3">
    <source>
        <dbReference type="ARBA" id="ARBA00022793"/>
    </source>
</evidence>